<feature type="compositionally biased region" description="Polar residues" evidence="10">
    <location>
        <begin position="832"/>
        <end position="865"/>
    </location>
</feature>
<dbReference type="InterPro" id="IPR011009">
    <property type="entry name" value="Kinase-like_dom_sf"/>
</dbReference>
<dbReference type="PANTHER" id="PTHR44899">
    <property type="entry name" value="CAMK FAMILY PROTEIN KINASE"/>
    <property type="match status" value="1"/>
</dbReference>
<evidence type="ECO:0000256" key="2">
    <source>
        <dbReference type="ARBA" id="ARBA00022527"/>
    </source>
</evidence>
<feature type="compositionally biased region" description="Low complexity" evidence="10">
    <location>
        <begin position="485"/>
        <end position="494"/>
    </location>
</feature>
<dbReference type="EMBL" id="JALJOR010000011">
    <property type="protein sequence ID" value="KAK9809093.1"/>
    <property type="molecule type" value="Genomic_DNA"/>
</dbReference>
<evidence type="ECO:0000259" key="11">
    <source>
        <dbReference type="PROSITE" id="PS50011"/>
    </source>
</evidence>
<evidence type="ECO:0000313" key="13">
    <source>
        <dbReference type="Proteomes" id="UP001489004"/>
    </source>
</evidence>
<keyword evidence="5" id="KW-0418">Kinase</keyword>
<feature type="compositionally biased region" description="Low complexity" evidence="10">
    <location>
        <begin position="321"/>
        <end position="341"/>
    </location>
</feature>
<dbReference type="InterPro" id="IPR017441">
    <property type="entry name" value="Protein_kinase_ATP_BS"/>
</dbReference>
<organism evidence="12 13">
    <name type="scientific">[Myrmecia] bisecta</name>
    <dbReference type="NCBI Taxonomy" id="41462"/>
    <lineage>
        <taxon>Eukaryota</taxon>
        <taxon>Viridiplantae</taxon>
        <taxon>Chlorophyta</taxon>
        <taxon>core chlorophytes</taxon>
        <taxon>Trebouxiophyceae</taxon>
        <taxon>Trebouxiales</taxon>
        <taxon>Trebouxiaceae</taxon>
        <taxon>Myrmecia</taxon>
    </lineage>
</organism>
<dbReference type="Proteomes" id="UP001489004">
    <property type="component" value="Unassembled WGS sequence"/>
</dbReference>
<evidence type="ECO:0000256" key="6">
    <source>
        <dbReference type="ARBA" id="ARBA00022840"/>
    </source>
</evidence>
<name>A0AAW1PLX9_9CHLO</name>
<dbReference type="InterPro" id="IPR051131">
    <property type="entry name" value="NEK_Ser/Thr_kinase_NIMA"/>
</dbReference>
<evidence type="ECO:0000256" key="5">
    <source>
        <dbReference type="ARBA" id="ARBA00022777"/>
    </source>
</evidence>
<dbReference type="SMART" id="SM00220">
    <property type="entry name" value="S_TKc"/>
    <property type="match status" value="1"/>
</dbReference>
<evidence type="ECO:0000313" key="12">
    <source>
        <dbReference type="EMBL" id="KAK9809093.1"/>
    </source>
</evidence>
<evidence type="ECO:0000256" key="7">
    <source>
        <dbReference type="ARBA" id="ARBA00047899"/>
    </source>
</evidence>
<keyword evidence="13" id="KW-1185">Reference proteome</keyword>
<dbReference type="InterPro" id="IPR008271">
    <property type="entry name" value="Ser/Thr_kinase_AS"/>
</dbReference>
<feature type="compositionally biased region" description="Basic and acidic residues" evidence="10">
    <location>
        <begin position="678"/>
        <end position="698"/>
    </location>
</feature>
<dbReference type="SUPFAM" id="SSF56112">
    <property type="entry name" value="Protein kinase-like (PK-like)"/>
    <property type="match status" value="1"/>
</dbReference>
<evidence type="ECO:0000256" key="8">
    <source>
        <dbReference type="ARBA" id="ARBA00048679"/>
    </source>
</evidence>
<dbReference type="PROSITE" id="PS50011">
    <property type="entry name" value="PROTEIN_KINASE_DOM"/>
    <property type="match status" value="1"/>
</dbReference>
<protein>
    <recommendedName>
        <fullName evidence="1">non-specific serine/threonine protein kinase</fullName>
        <ecNumber evidence="1">2.7.11.1</ecNumber>
    </recommendedName>
</protein>
<feature type="domain" description="Protein kinase" evidence="11">
    <location>
        <begin position="4"/>
        <end position="258"/>
    </location>
</feature>
<dbReference type="FunFam" id="1.10.510.10:FF:000172">
    <property type="entry name" value="serine/threonine-protein kinase Nek1 isoform X1"/>
    <property type="match status" value="1"/>
</dbReference>
<evidence type="ECO:0000256" key="4">
    <source>
        <dbReference type="ARBA" id="ARBA00022741"/>
    </source>
</evidence>
<dbReference type="AlphaFoldDB" id="A0AAW1PLX9"/>
<dbReference type="GO" id="GO:0004674">
    <property type="term" value="F:protein serine/threonine kinase activity"/>
    <property type="evidence" value="ECO:0007669"/>
    <property type="project" value="UniProtKB-KW"/>
</dbReference>
<feature type="compositionally biased region" description="Basic and acidic residues" evidence="10">
    <location>
        <begin position="475"/>
        <end position="484"/>
    </location>
</feature>
<gene>
    <name evidence="12" type="ORF">WJX72_009300</name>
</gene>
<keyword evidence="2" id="KW-0723">Serine/threonine-protein kinase</keyword>
<dbReference type="Pfam" id="PF00069">
    <property type="entry name" value="Pkinase"/>
    <property type="match status" value="1"/>
</dbReference>
<dbReference type="Gene3D" id="1.10.510.10">
    <property type="entry name" value="Transferase(Phosphotransferase) domain 1"/>
    <property type="match status" value="1"/>
</dbReference>
<comment type="catalytic activity">
    <reaction evidence="7">
        <text>L-threonyl-[protein] + ATP = O-phospho-L-threonyl-[protein] + ADP + H(+)</text>
        <dbReference type="Rhea" id="RHEA:46608"/>
        <dbReference type="Rhea" id="RHEA-COMP:11060"/>
        <dbReference type="Rhea" id="RHEA-COMP:11605"/>
        <dbReference type="ChEBI" id="CHEBI:15378"/>
        <dbReference type="ChEBI" id="CHEBI:30013"/>
        <dbReference type="ChEBI" id="CHEBI:30616"/>
        <dbReference type="ChEBI" id="CHEBI:61977"/>
        <dbReference type="ChEBI" id="CHEBI:456216"/>
        <dbReference type="EC" id="2.7.11.1"/>
    </reaction>
</comment>
<keyword evidence="3" id="KW-0808">Transferase</keyword>
<sequence length="994" mass="107400">MDKYIKGKLLGKGSYGAAFLVSSKLDGKKYVIKEIDVSRLPRKEREAAEQEAKVLLALNHPNVVSCKESFVEGGKLLIVMDYCSEGDLYAALQKRRGVPLPEGMILDWFVQICLGLKHVHDRKILHRDLKTQNVFMSSGGLLKLGDFGVSKVLNSTYQLAGTAVGTPYYLSPEICQNRSYNAKTDIWSLGCILYEMITFRHPFEGASMRQLISKIIKGSYLPISAGYSRGMRELVDSMLQVDSSRRPTANDLLKSPIVKARIEKFLSETVRADEFSHTVMHNKAALQKAPAAAAGVRITASAGLPAPRAVIGLPSAGAARPAPGAAAAIPTRNAPSRAASPSPEPGRLPAQAAPGPGIKRAVNAAAGARNAVAAPSPAARAAGVAAAAALPARAALPSRSPGPAPAPTKLVAASPAAAKFNPRTAAPVAASPTSRPVANRRPPQQLSPQPSPKPSRKPSPEPSPLPSPRPGLESPNRDGVEARKAAAAAAIDAARAQEAHRQRALNAQQAQREVERMRLEEEHRRLEQDQRQAADGRRLAELREQRRQQEDAEAKKQRKAAADRKAVEDRAKSKVEQEMAKVRAERQQKELERQASRDAMRLHKQEWANKQKEAFRNAPAEVAASPPAASPRNAPSRAPYVLKSSPAIALAANAPRKQSRPEWQDVVPEADARRAAYEEMRAAAERNKRAVREQDNRLADMFGPRASPASPDRADKPSGQKPPSGAALSAEDRRQVYEELRAAAERNKRAVLEQENRLAGAFGVGPSAAPSHTPDRLSPREAESASAEAPDARQKQPQAGPTAEERRQVWEEMRAAAERNRRQVRGDGQPSPIHSVQTSPIASAQPSPRGSRPPSTQASPRSQAVSEDGAASEAEYAAMVHELEDVCMEPPSNDADELDQAQAGKFLLEGQEVDIGVAPTDSAAHKVEALRAWLERRLGTDLFLKVYRKIESLSQDEDEAAVAAQLLGLLGADKMPYLQLVHQLIICEELAHAE</sequence>
<dbReference type="InterPro" id="IPR000719">
    <property type="entry name" value="Prot_kinase_dom"/>
</dbReference>
<feature type="region of interest" description="Disordered" evidence="10">
    <location>
        <begin position="761"/>
        <end position="872"/>
    </location>
</feature>
<feature type="compositionally biased region" description="Basic and acidic residues" evidence="10">
    <location>
        <begin position="803"/>
        <end position="825"/>
    </location>
</feature>
<dbReference type="EC" id="2.7.11.1" evidence="1"/>
<evidence type="ECO:0000256" key="1">
    <source>
        <dbReference type="ARBA" id="ARBA00012513"/>
    </source>
</evidence>
<dbReference type="CDD" id="cd08215">
    <property type="entry name" value="STKc_Nek"/>
    <property type="match status" value="1"/>
</dbReference>
<feature type="region of interest" description="Disordered" evidence="10">
    <location>
        <begin position="421"/>
        <end position="639"/>
    </location>
</feature>
<dbReference type="PROSITE" id="PS00108">
    <property type="entry name" value="PROTEIN_KINASE_ST"/>
    <property type="match status" value="1"/>
</dbReference>
<accession>A0AAW1PLX9</accession>
<dbReference type="Gene3D" id="3.30.200.20">
    <property type="entry name" value="Phosphorylase Kinase, domain 1"/>
    <property type="match status" value="1"/>
</dbReference>
<dbReference type="GO" id="GO:0005524">
    <property type="term" value="F:ATP binding"/>
    <property type="evidence" value="ECO:0007669"/>
    <property type="project" value="UniProtKB-UniRule"/>
</dbReference>
<comment type="caution">
    <text evidence="12">The sequence shown here is derived from an EMBL/GenBank/DDBJ whole genome shotgun (WGS) entry which is preliminary data.</text>
</comment>
<comment type="catalytic activity">
    <reaction evidence="8">
        <text>L-seryl-[protein] + ATP = O-phospho-L-seryl-[protein] + ADP + H(+)</text>
        <dbReference type="Rhea" id="RHEA:17989"/>
        <dbReference type="Rhea" id="RHEA-COMP:9863"/>
        <dbReference type="Rhea" id="RHEA-COMP:11604"/>
        <dbReference type="ChEBI" id="CHEBI:15378"/>
        <dbReference type="ChEBI" id="CHEBI:29999"/>
        <dbReference type="ChEBI" id="CHEBI:30616"/>
        <dbReference type="ChEBI" id="CHEBI:83421"/>
        <dbReference type="ChEBI" id="CHEBI:456216"/>
        <dbReference type="EC" id="2.7.11.1"/>
    </reaction>
</comment>
<dbReference type="PROSITE" id="PS00107">
    <property type="entry name" value="PROTEIN_KINASE_ATP"/>
    <property type="match status" value="1"/>
</dbReference>
<feature type="region of interest" description="Disordered" evidence="10">
    <location>
        <begin position="678"/>
        <end position="733"/>
    </location>
</feature>
<keyword evidence="4 9" id="KW-0547">Nucleotide-binding</keyword>
<feature type="binding site" evidence="9">
    <location>
        <position position="43"/>
    </location>
    <ligand>
        <name>ATP</name>
        <dbReference type="ChEBI" id="CHEBI:30616"/>
    </ligand>
</feature>
<proteinExistence type="predicted"/>
<feature type="compositionally biased region" description="Basic and acidic residues" evidence="10">
    <location>
        <begin position="512"/>
        <end position="615"/>
    </location>
</feature>
<feature type="compositionally biased region" description="Basic and acidic residues" evidence="10">
    <location>
        <begin position="773"/>
        <end position="783"/>
    </location>
</feature>
<dbReference type="PANTHER" id="PTHR44899:SF3">
    <property type="entry name" value="SERINE_THREONINE-PROTEIN KINASE NEK1"/>
    <property type="match status" value="1"/>
</dbReference>
<feature type="compositionally biased region" description="Pro residues" evidence="10">
    <location>
        <begin position="460"/>
        <end position="469"/>
    </location>
</feature>
<feature type="region of interest" description="Disordered" evidence="10">
    <location>
        <begin position="321"/>
        <end position="356"/>
    </location>
</feature>
<evidence type="ECO:0000256" key="10">
    <source>
        <dbReference type="SAM" id="MobiDB-lite"/>
    </source>
</evidence>
<feature type="compositionally biased region" description="Low complexity" evidence="10">
    <location>
        <begin position="617"/>
        <end position="639"/>
    </location>
</feature>
<reference evidence="12 13" key="1">
    <citation type="journal article" date="2024" name="Nat. Commun.">
        <title>Phylogenomics reveals the evolutionary origins of lichenization in chlorophyte algae.</title>
        <authorList>
            <person name="Puginier C."/>
            <person name="Libourel C."/>
            <person name="Otte J."/>
            <person name="Skaloud P."/>
            <person name="Haon M."/>
            <person name="Grisel S."/>
            <person name="Petersen M."/>
            <person name="Berrin J.G."/>
            <person name="Delaux P.M."/>
            <person name="Dal Grande F."/>
            <person name="Keller J."/>
        </authorList>
    </citation>
    <scope>NUCLEOTIDE SEQUENCE [LARGE SCALE GENOMIC DNA]</scope>
    <source>
        <strain evidence="12 13">SAG 2043</strain>
    </source>
</reference>
<dbReference type="FunFam" id="3.30.200.20:FF:000631">
    <property type="entry name" value="Serine/threonine-protein kinase NEK"/>
    <property type="match status" value="1"/>
</dbReference>
<evidence type="ECO:0000256" key="9">
    <source>
        <dbReference type="PROSITE-ProRule" id="PRU10141"/>
    </source>
</evidence>
<evidence type="ECO:0000256" key="3">
    <source>
        <dbReference type="ARBA" id="ARBA00022679"/>
    </source>
</evidence>
<keyword evidence="6 9" id="KW-0067">ATP-binding</keyword>